<dbReference type="EMBL" id="JBFAKC010000002">
    <property type="protein sequence ID" value="MEV0707131.1"/>
    <property type="molecule type" value="Genomic_DNA"/>
</dbReference>
<dbReference type="PANTHER" id="PTHR37828">
    <property type="entry name" value="GSR2449 PROTEIN"/>
    <property type="match status" value="1"/>
</dbReference>
<dbReference type="PANTHER" id="PTHR37828:SF1">
    <property type="entry name" value="YCII-RELATED DOMAIN-CONTAINING PROTEIN"/>
    <property type="match status" value="1"/>
</dbReference>
<comment type="similarity">
    <text evidence="1">Belongs to the YciI family.</text>
</comment>
<dbReference type="RefSeq" id="WP_109526863.1">
    <property type="nucleotide sequence ID" value="NZ_JBEXKW010000097.1"/>
</dbReference>
<name>A0ABV3FPK1_9NOCA</name>
<protein>
    <submittedName>
        <fullName evidence="3">YciI family protein</fullName>
    </submittedName>
</protein>
<dbReference type="Pfam" id="PF03795">
    <property type="entry name" value="YCII"/>
    <property type="match status" value="1"/>
</dbReference>
<sequence length="88" mass="9709">MTRKYLVMAMRTPNFDAATIEPHRRFLDALLERGQLQESGKFTDGSGGAYVILAESLDAAREIAFTDPVHTSGSSELTVYEWEIAVSA</sequence>
<dbReference type="InterPro" id="IPR005545">
    <property type="entry name" value="YCII"/>
</dbReference>
<proteinExistence type="inferred from homology"/>
<accession>A0ABV3FPK1</accession>
<dbReference type="Gene3D" id="3.30.70.1060">
    <property type="entry name" value="Dimeric alpha+beta barrel"/>
    <property type="match status" value="1"/>
</dbReference>
<evidence type="ECO:0000259" key="2">
    <source>
        <dbReference type="Pfam" id="PF03795"/>
    </source>
</evidence>
<organism evidence="3 4">
    <name type="scientific">Nocardia aurea</name>
    <dbReference type="NCBI Taxonomy" id="2144174"/>
    <lineage>
        <taxon>Bacteria</taxon>
        <taxon>Bacillati</taxon>
        <taxon>Actinomycetota</taxon>
        <taxon>Actinomycetes</taxon>
        <taxon>Mycobacteriales</taxon>
        <taxon>Nocardiaceae</taxon>
        <taxon>Nocardia</taxon>
    </lineage>
</organism>
<comment type="caution">
    <text evidence="3">The sequence shown here is derived from an EMBL/GenBank/DDBJ whole genome shotgun (WGS) entry which is preliminary data.</text>
</comment>
<dbReference type="SUPFAM" id="SSF54909">
    <property type="entry name" value="Dimeric alpha+beta barrel"/>
    <property type="match status" value="1"/>
</dbReference>
<dbReference type="InterPro" id="IPR011008">
    <property type="entry name" value="Dimeric_a/b-barrel"/>
</dbReference>
<feature type="domain" description="YCII-related" evidence="2">
    <location>
        <begin position="5"/>
        <end position="83"/>
    </location>
</feature>
<reference evidence="3 4" key="1">
    <citation type="submission" date="2024-06" db="EMBL/GenBank/DDBJ databases">
        <title>The Natural Products Discovery Center: Release of the First 8490 Sequenced Strains for Exploring Actinobacteria Biosynthetic Diversity.</title>
        <authorList>
            <person name="Kalkreuter E."/>
            <person name="Kautsar S.A."/>
            <person name="Yang D."/>
            <person name="Bader C.D."/>
            <person name="Teijaro C.N."/>
            <person name="Fluegel L."/>
            <person name="Davis C.M."/>
            <person name="Simpson J.R."/>
            <person name="Lauterbach L."/>
            <person name="Steele A.D."/>
            <person name="Gui C."/>
            <person name="Meng S."/>
            <person name="Li G."/>
            <person name="Viehrig K."/>
            <person name="Ye F."/>
            <person name="Su P."/>
            <person name="Kiefer A.F."/>
            <person name="Nichols A."/>
            <person name="Cepeda A.J."/>
            <person name="Yan W."/>
            <person name="Fan B."/>
            <person name="Jiang Y."/>
            <person name="Adhikari A."/>
            <person name="Zheng C.-J."/>
            <person name="Schuster L."/>
            <person name="Cowan T.M."/>
            <person name="Smanski M.J."/>
            <person name="Chevrette M.G."/>
            <person name="De Carvalho L.P.S."/>
            <person name="Shen B."/>
        </authorList>
    </citation>
    <scope>NUCLEOTIDE SEQUENCE [LARGE SCALE GENOMIC DNA]</scope>
    <source>
        <strain evidence="3 4">NPDC050403</strain>
    </source>
</reference>
<evidence type="ECO:0000313" key="3">
    <source>
        <dbReference type="EMBL" id="MEV0707131.1"/>
    </source>
</evidence>
<keyword evidence="4" id="KW-1185">Reference proteome</keyword>
<evidence type="ECO:0000256" key="1">
    <source>
        <dbReference type="ARBA" id="ARBA00007689"/>
    </source>
</evidence>
<dbReference type="Proteomes" id="UP001551695">
    <property type="component" value="Unassembled WGS sequence"/>
</dbReference>
<gene>
    <name evidence="3" type="ORF">AB0I48_06145</name>
</gene>
<evidence type="ECO:0000313" key="4">
    <source>
        <dbReference type="Proteomes" id="UP001551695"/>
    </source>
</evidence>